<feature type="domain" description="Piwi" evidence="1">
    <location>
        <begin position="182"/>
        <end position="253"/>
    </location>
</feature>
<accession>A0A8H8U4B9</accession>
<protein>
    <submittedName>
        <fullName evidence="2">Protein argonaute</fullName>
    </submittedName>
</protein>
<proteinExistence type="predicted"/>
<comment type="caution">
    <text evidence="2">The sequence shown here is derived from an EMBL/GenBank/DDBJ whole genome shotgun (WGS) entry which is preliminary data.</text>
</comment>
<evidence type="ECO:0000313" key="2">
    <source>
        <dbReference type="EMBL" id="TVY33445.1"/>
    </source>
</evidence>
<sequence>MRDVKDLVCASQEQAEQRKRIEVAFNSEPVWTIIAKIATGFIVLTPGRDGDEGVTAGSFSARLQTALQAYGLTVQTPDSQNVLFTPNTNPQVRRTAFKARLDAAYGRLNNPQLLVVLLSDTSATTYSDGNCDRGVPTVCIGPEAVGLVNDRGDQGVLGNLRYSKTLHMNDLLCKILLIISSLKINFKLGGTNHRLSVADLPVKPMTMIVGADVTHEGKRDDGCPSLAGVVATCDEEPMYYLASDRLQRNNTEIYLTSREDTC</sequence>
<dbReference type="Proteomes" id="UP000462212">
    <property type="component" value="Unassembled WGS sequence"/>
</dbReference>
<dbReference type="PANTHER" id="PTHR22891">
    <property type="entry name" value="EUKARYOTIC TRANSLATION INITIATION FACTOR 2C"/>
    <property type="match status" value="1"/>
</dbReference>
<keyword evidence="3" id="KW-1185">Reference proteome</keyword>
<reference evidence="2 3" key="1">
    <citation type="submission" date="2018-05" db="EMBL/GenBank/DDBJ databases">
        <title>Genome sequencing and assembly of the regulated plant pathogen Lachnellula willkommii and related sister species for the development of diagnostic species identification markers.</title>
        <authorList>
            <person name="Giroux E."/>
            <person name="Bilodeau G."/>
        </authorList>
    </citation>
    <scope>NUCLEOTIDE SEQUENCE [LARGE SCALE GENOMIC DNA]</scope>
    <source>
        <strain evidence="2 3">CBS 197.66</strain>
    </source>
</reference>
<dbReference type="Gene3D" id="3.30.420.10">
    <property type="entry name" value="Ribonuclease H-like superfamily/Ribonuclease H"/>
    <property type="match status" value="1"/>
</dbReference>
<gene>
    <name evidence="2" type="primary">Ago3</name>
    <name evidence="2" type="ORF">LSUB1_G005188</name>
</gene>
<dbReference type="Pfam" id="PF02171">
    <property type="entry name" value="Piwi"/>
    <property type="match status" value="1"/>
</dbReference>
<dbReference type="InterPro" id="IPR003165">
    <property type="entry name" value="Piwi"/>
</dbReference>
<dbReference type="SUPFAM" id="SSF53098">
    <property type="entry name" value="Ribonuclease H-like"/>
    <property type="match status" value="1"/>
</dbReference>
<name>A0A8H8U4B9_9HELO</name>
<dbReference type="InterPro" id="IPR012337">
    <property type="entry name" value="RNaseH-like_sf"/>
</dbReference>
<dbReference type="AlphaFoldDB" id="A0A8H8U4B9"/>
<dbReference type="OrthoDB" id="10252740at2759"/>
<dbReference type="GO" id="GO:0003676">
    <property type="term" value="F:nucleic acid binding"/>
    <property type="evidence" value="ECO:0007669"/>
    <property type="project" value="InterPro"/>
</dbReference>
<evidence type="ECO:0000259" key="1">
    <source>
        <dbReference type="Pfam" id="PF02171"/>
    </source>
</evidence>
<dbReference type="Gene3D" id="3.40.50.2300">
    <property type="match status" value="1"/>
</dbReference>
<evidence type="ECO:0000313" key="3">
    <source>
        <dbReference type="Proteomes" id="UP000462212"/>
    </source>
</evidence>
<dbReference type="InterPro" id="IPR036397">
    <property type="entry name" value="RNaseH_sf"/>
</dbReference>
<dbReference type="EMBL" id="QGMJ01000800">
    <property type="protein sequence ID" value="TVY33445.1"/>
    <property type="molecule type" value="Genomic_DNA"/>
</dbReference>
<organism evidence="2 3">
    <name type="scientific">Lachnellula subtilissima</name>
    <dbReference type="NCBI Taxonomy" id="602034"/>
    <lineage>
        <taxon>Eukaryota</taxon>
        <taxon>Fungi</taxon>
        <taxon>Dikarya</taxon>
        <taxon>Ascomycota</taxon>
        <taxon>Pezizomycotina</taxon>
        <taxon>Leotiomycetes</taxon>
        <taxon>Helotiales</taxon>
        <taxon>Lachnaceae</taxon>
        <taxon>Lachnellula</taxon>
    </lineage>
</organism>